<dbReference type="FunCoup" id="B4MKG0">
    <property type="interactions" value="43"/>
</dbReference>
<evidence type="ECO:0000256" key="1">
    <source>
        <dbReference type="SAM" id="SignalP"/>
    </source>
</evidence>
<dbReference type="AlphaFoldDB" id="B4MKG0"/>
<feature type="chain" id="PRO_5006457904" evidence="1">
    <location>
        <begin position="23"/>
        <end position="164"/>
    </location>
</feature>
<sequence>MLAITTLVGLILIGLCFSLTKAHPFDFLDESIDDFDDCLSQNNITLDEYEQFELFENLKNILNEKVEWRYKCNIHCQLERQPRPWLNEQGKMDLQLMNISNTETGEAIATCMTNAEDEQCSYSFKLVLCAFANNFPLIEYETEMEIEEYAEETNNDDDDYDNCG</sequence>
<dbReference type="InParanoid" id="B4MKG0"/>
<dbReference type="Gene3D" id="1.10.238.20">
    <property type="entry name" value="Pheromone/general odorant binding protein domain"/>
    <property type="match status" value="1"/>
</dbReference>
<evidence type="ECO:0000313" key="3">
    <source>
        <dbReference type="Proteomes" id="UP000007798"/>
    </source>
</evidence>
<dbReference type="EMBL" id="CH963846">
    <property type="protein sequence ID" value="EDW72599.2"/>
    <property type="molecule type" value="Genomic_DNA"/>
</dbReference>
<reference evidence="2 3" key="1">
    <citation type="journal article" date="2007" name="Nature">
        <title>Evolution of genes and genomes on the Drosophila phylogeny.</title>
        <authorList>
            <consortium name="Drosophila 12 Genomes Consortium"/>
            <person name="Clark A.G."/>
            <person name="Eisen M.B."/>
            <person name="Smith D.R."/>
            <person name="Bergman C.M."/>
            <person name="Oliver B."/>
            <person name="Markow T.A."/>
            <person name="Kaufman T.C."/>
            <person name="Kellis M."/>
            <person name="Gelbart W."/>
            <person name="Iyer V.N."/>
            <person name="Pollard D.A."/>
            <person name="Sackton T.B."/>
            <person name="Larracuente A.M."/>
            <person name="Singh N.D."/>
            <person name="Abad J.P."/>
            <person name="Abt D.N."/>
            <person name="Adryan B."/>
            <person name="Aguade M."/>
            <person name="Akashi H."/>
            <person name="Anderson W.W."/>
            <person name="Aquadro C.F."/>
            <person name="Ardell D.H."/>
            <person name="Arguello R."/>
            <person name="Artieri C.G."/>
            <person name="Barbash D.A."/>
            <person name="Barker D."/>
            <person name="Barsanti P."/>
            <person name="Batterham P."/>
            <person name="Batzoglou S."/>
            <person name="Begun D."/>
            <person name="Bhutkar A."/>
            <person name="Blanco E."/>
            <person name="Bosak S.A."/>
            <person name="Bradley R.K."/>
            <person name="Brand A.D."/>
            <person name="Brent M.R."/>
            <person name="Brooks A.N."/>
            <person name="Brown R.H."/>
            <person name="Butlin R.K."/>
            <person name="Caggese C."/>
            <person name="Calvi B.R."/>
            <person name="Bernardo de Carvalho A."/>
            <person name="Caspi A."/>
            <person name="Castrezana S."/>
            <person name="Celniker S.E."/>
            <person name="Chang J.L."/>
            <person name="Chapple C."/>
            <person name="Chatterji S."/>
            <person name="Chinwalla A."/>
            <person name="Civetta A."/>
            <person name="Clifton S.W."/>
            <person name="Comeron J.M."/>
            <person name="Costello J.C."/>
            <person name="Coyne J.A."/>
            <person name="Daub J."/>
            <person name="David R.G."/>
            <person name="Delcher A.L."/>
            <person name="Delehaunty K."/>
            <person name="Do C.B."/>
            <person name="Ebling H."/>
            <person name="Edwards K."/>
            <person name="Eickbush T."/>
            <person name="Evans J.D."/>
            <person name="Filipski A."/>
            <person name="Findeiss S."/>
            <person name="Freyhult E."/>
            <person name="Fulton L."/>
            <person name="Fulton R."/>
            <person name="Garcia A.C."/>
            <person name="Gardiner A."/>
            <person name="Garfield D.A."/>
            <person name="Garvin B.E."/>
            <person name="Gibson G."/>
            <person name="Gilbert D."/>
            <person name="Gnerre S."/>
            <person name="Godfrey J."/>
            <person name="Good R."/>
            <person name="Gotea V."/>
            <person name="Gravely B."/>
            <person name="Greenberg A.J."/>
            <person name="Griffiths-Jones S."/>
            <person name="Gross S."/>
            <person name="Guigo R."/>
            <person name="Gustafson E.A."/>
            <person name="Haerty W."/>
            <person name="Hahn M.W."/>
            <person name="Halligan D.L."/>
            <person name="Halpern A.L."/>
            <person name="Halter G.M."/>
            <person name="Han M.V."/>
            <person name="Heger A."/>
            <person name="Hillier L."/>
            <person name="Hinrichs A.S."/>
            <person name="Holmes I."/>
            <person name="Hoskins R.A."/>
            <person name="Hubisz M.J."/>
            <person name="Hultmark D."/>
            <person name="Huntley M.A."/>
            <person name="Jaffe D.B."/>
            <person name="Jagadeeshan S."/>
            <person name="Jeck W.R."/>
            <person name="Johnson J."/>
            <person name="Jones C.D."/>
            <person name="Jordan W.C."/>
            <person name="Karpen G.H."/>
            <person name="Kataoka E."/>
            <person name="Keightley P.D."/>
            <person name="Kheradpour P."/>
            <person name="Kirkness E.F."/>
            <person name="Koerich L.B."/>
            <person name="Kristiansen K."/>
            <person name="Kudrna D."/>
            <person name="Kulathinal R.J."/>
            <person name="Kumar S."/>
            <person name="Kwok R."/>
            <person name="Lander E."/>
            <person name="Langley C.H."/>
            <person name="Lapoint R."/>
            <person name="Lazzaro B.P."/>
            <person name="Lee S.J."/>
            <person name="Levesque L."/>
            <person name="Li R."/>
            <person name="Lin C.F."/>
            <person name="Lin M.F."/>
            <person name="Lindblad-Toh K."/>
            <person name="Llopart A."/>
            <person name="Long M."/>
            <person name="Low L."/>
            <person name="Lozovsky E."/>
            <person name="Lu J."/>
            <person name="Luo M."/>
            <person name="Machado C.A."/>
            <person name="Makalowski W."/>
            <person name="Marzo M."/>
            <person name="Matsuda M."/>
            <person name="Matzkin L."/>
            <person name="McAllister B."/>
            <person name="McBride C.S."/>
            <person name="McKernan B."/>
            <person name="McKernan K."/>
            <person name="Mendez-Lago M."/>
            <person name="Minx P."/>
            <person name="Mollenhauer M.U."/>
            <person name="Montooth K."/>
            <person name="Mount S.M."/>
            <person name="Mu X."/>
            <person name="Myers E."/>
            <person name="Negre B."/>
            <person name="Newfeld S."/>
            <person name="Nielsen R."/>
            <person name="Noor M.A."/>
            <person name="O'Grady P."/>
            <person name="Pachter L."/>
            <person name="Papaceit M."/>
            <person name="Parisi M.J."/>
            <person name="Parisi M."/>
            <person name="Parts L."/>
            <person name="Pedersen J.S."/>
            <person name="Pesole G."/>
            <person name="Phillippy A.M."/>
            <person name="Ponting C.P."/>
            <person name="Pop M."/>
            <person name="Porcelli D."/>
            <person name="Powell J.R."/>
            <person name="Prohaska S."/>
            <person name="Pruitt K."/>
            <person name="Puig M."/>
            <person name="Quesneville H."/>
            <person name="Ram K.R."/>
            <person name="Rand D."/>
            <person name="Rasmussen M.D."/>
            <person name="Reed L.K."/>
            <person name="Reenan R."/>
            <person name="Reily A."/>
            <person name="Remington K.A."/>
            <person name="Rieger T.T."/>
            <person name="Ritchie M.G."/>
            <person name="Robin C."/>
            <person name="Rogers Y.H."/>
            <person name="Rohde C."/>
            <person name="Rozas J."/>
            <person name="Rubenfield M.J."/>
            <person name="Ruiz A."/>
            <person name="Russo S."/>
            <person name="Salzberg S.L."/>
            <person name="Sanchez-Gracia A."/>
            <person name="Saranga D.J."/>
            <person name="Sato H."/>
            <person name="Schaeffer S.W."/>
            <person name="Schatz M.C."/>
            <person name="Schlenke T."/>
            <person name="Schwartz R."/>
            <person name="Segarra C."/>
            <person name="Singh R.S."/>
            <person name="Sirot L."/>
            <person name="Sirota M."/>
            <person name="Sisneros N.B."/>
            <person name="Smith C.D."/>
            <person name="Smith T.F."/>
            <person name="Spieth J."/>
            <person name="Stage D.E."/>
            <person name="Stark A."/>
            <person name="Stephan W."/>
            <person name="Strausberg R.L."/>
            <person name="Strempel S."/>
            <person name="Sturgill D."/>
            <person name="Sutton G."/>
            <person name="Sutton G.G."/>
            <person name="Tao W."/>
            <person name="Teichmann S."/>
            <person name="Tobari Y.N."/>
            <person name="Tomimura Y."/>
            <person name="Tsolas J.M."/>
            <person name="Valente V.L."/>
            <person name="Venter E."/>
            <person name="Venter J.C."/>
            <person name="Vicario S."/>
            <person name="Vieira F.G."/>
            <person name="Vilella A.J."/>
            <person name="Villasante A."/>
            <person name="Walenz B."/>
            <person name="Wang J."/>
            <person name="Wasserman M."/>
            <person name="Watts T."/>
            <person name="Wilson D."/>
            <person name="Wilson R.K."/>
            <person name="Wing R.A."/>
            <person name="Wolfner M.F."/>
            <person name="Wong A."/>
            <person name="Wong G.K."/>
            <person name="Wu C.I."/>
            <person name="Wu G."/>
            <person name="Yamamoto D."/>
            <person name="Yang H.P."/>
            <person name="Yang S.P."/>
            <person name="Yorke J.A."/>
            <person name="Yoshida K."/>
            <person name="Zdobnov E."/>
            <person name="Zhang P."/>
            <person name="Zhang Y."/>
            <person name="Zimin A.V."/>
            <person name="Baldwin J."/>
            <person name="Abdouelleil A."/>
            <person name="Abdulkadir J."/>
            <person name="Abebe A."/>
            <person name="Abera B."/>
            <person name="Abreu J."/>
            <person name="Acer S.C."/>
            <person name="Aftuck L."/>
            <person name="Alexander A."/>
            <person name="An P."/>
            <person name="Anderson E."/>
            <person name="Anderson S."/>
            <person name="Arachi H."/>
            <person name="Azer M."/>
            <person name="Bachantsang P."/>
            <person name="Barry A."/>
            <person name="Bayul T."/>
            <person name="Berlin A."/>
            <person name="Bessette D."/>
            <person name="Bloom T."/>
            <person name="Blye J."/>
            <person name="Boguslavskiy L."/>
            <person name="Bonnet C."/>
            <person name="Boukhgalter B."/>
            <person name="Bourzgui I."/>
            <person name="Brown A."/>
            <person name="Cahill P."/>
            <person name="Channer S."/>
            <person name="Cheshatsang Y."/>
            <person name="Chuda L."/>
            <person name="Citroen M."/>
            <person name="Collymore A."/>
            <person name="Cooke P."/>
            <person name="Costello M."/>
            <person name="D'Aco K."/>
            <person name="Daza R."/>
            <person name="De Haan G."/>
            <person name="DeGray S."/>
            <person name="DeMaso C."/>
            <person name="Dhargay N."/>
            <person name="Dooley K."/>
            <person name="Dooley E."/>
            <person name="Doricent M."/>
            <person name="Dorje P."/>
            <person name="Dorjee K."/>
            <person name="Dupes A."/>
            <person name="Elong R."/>
            <person name="Falk J."/>
            <person name="Farina A."/>
            <person name="Faro S."/>
            <person name="Ferguson D."/>
            <person name="Fisher S."/>
            <person name="Foley C.D."/>
            <person name="Franke A."/>
            <person name="Friedrich D."/>
            <person name="Gadbois L."/>
            <person name="Gearin G."/>
            <person name="Gearin C.R."/>
            <person name="Giannoukos G."/>
            <person name="Goode T."/>
            <person name="Graham J."/>
            <person name="Grandbois E."/>
            <person name="Grewal S."/>
            <person name="Gyaltsen K."/>
            <person name="Hafez N."/>
            <person name="Hagos B."/>
            <person name="Hall J."/>
            <person name="Henson C."/>
            <person name="Hollinger A."/>
            <person name="Honan T."/>
            <person name="Huard M.D."/>
            <person name="Hughes L."/>
            <person name="Hurhula B."/>
            <person name="Husby M.E."/>
            <person name="Kamat A."/>
            <person name="Kanga B."/>
            <person name="Kashin S."/>
            <person name="Khazanovich D."/>
            <person name="Kisner P."/>
            <person name="Lance K."/>
            <person name="Lara M."/>
            <person name="Lee W."/>
            <person name="Lennon N."/>
            <person name="Letendre F."/>
            <person name="LeVine R."/>
            <person name="Lipovsky A."/>
            <person name="Liu X."/>
            <person name="Liu J."/>
            <person name="Liu S."/>
            <person name="Lokyitsang T."/>
            <person name="Lokyitsang Y."/>
            <person name="Lubonja R."/>
            <person name="Lui A."/>
            <person name="MacDonald P."/>
            <person name="Magnisalis V."/>
            <person name="Maru K."/>
            <person name="Matthews C."/>
            <person name="McCusker W."/>
            <person name="McDonough S."/>
            <person name="Mehta T."/>
            <person name="Meldrim J."/>
            <person name="Meneus L."/>
            <person name="Mihai O."/>
            <person name="Mihalev A."/>
            <person name="Mihova T."/>
            <person name="Mittelman R."/>
            <person name="Mlenga V."/>
            <person name="Montmayeur A."/>
            <person name="Mulrain L."/>
            <person name="Navidi A."/>
            <person name="Naylor J."/>
            <person name="Negash T."/>
            <person name="Nguyen T."/>
            <person name="Nguyen N."/>
            <person name="Nicol R."/>
            <person name="Norbu C."/>
            <person name="Norbu N."/>
            <person name="Novod N."/>
            <person name="O'Neill B."/>
            <person name="Osman S."/>
            <person name="Markiewicz E."/>
            <person name="Oyono O.L."/>
            <person name="Patti C."/>
            <person name="Phunkhang P."/>
            <person name="Pierre F."/>
            <person name="Priest M."/>
            <person name="Raghuraman S."/>
            <person name="Rege F."/>
            <person name="Reyes R."/>
            <person name="Rise C."/>
            <person name="Rogov P."/>
            <person name="Ross K."/>
            <person name="Ryan E."/>
            <person name="Settipalli S."/>
            <person name="Shea T."/>
            <person name="Sherpa N."/>
            <person name="Shi L."/>
            <person name="Shih D."/>
            <person name="Sparrow T."/>
            <person name="Spaulding J."/>
            <person name="Stalker J."/>
            <person name="Stange-Thomann N."/>
            <person name="Stavropoulos S."/>
            <person name="Stone C."/>
            <person name="Strader C."/>
            <person name="Tesfaye S."/>
            <person name="Thomson T."/>
            <person name="Thoulutsang Y."/>
            <person name="Thoulutsang D."/>
            <person name="Topham K."/>
            <person name="Topping I."/>
            <person name="Tsamla T."/>
            <person name="Vassiliev H."/>
            <person name="Vo A."/>
            <person name="Wangchuk T."/>
            <person name="Wangdi T."/>
            <person name="Weiand M."/>
            <person name="Wilkinson J."/>
            <person name="Wilson A."/>
            <person name="Yadav S."/>
            <person name="Young G."/>
            <person name="Yu Q."/>
            <person name="Zembek L."/>
            <person name="Zhong D."/>
            <person name="Zimmer A."/>
            <person name="Zwirko Z."/>
            <person name="Jaffe D.B."/>
            <person name="Alvarez P."/>
            <person name="Brockman W."/>
            <person name="Butler J."/>
            <person name="Chin C."/>
            <person name="Gnerre S."/>
            <person name="Grabherr M."/>
            <person name="Kleber M."/>
            <person name="Mauceli E."/>
            <person name="MacCallum I."/>
        </authorList>
    </citation>
    <scope>NUCLEOTIDE SEQUENCE [LARGE SCALE GENOMIC DNA]</scope>
    <source>
        <strain evidence="3">Tucson 14030-0811.24</strain>
    </source>
</reference>
<keyword evidence="1" id="KW-0732">Signal</keyword>
<dbReference type="KEGG" id="dwi:6638355"/>
<gene>
    <name evidence="2" type="primary">Dwil\Obp57a</name>
    <name evidence="2" type="ORF">Dwil_GK19303</name>
</gene>
<dbReference type="Proteomes" id="UP000007798">
    <property type="component" value="Unassembled WGS sequence"/>
</dbReference>
<dbReference type="SUPFAM" id="SSF47565">
    <property type="entry name" value="Insect pheromone/odorant-binding proteins"/>
    <property type="match status" value="1"/>
</dbReference>
<dbReference type="OrthoDB" id="7820309at2759"/>
<name>B4MKG0_DROWI</name>
<keyword evidence="3" id="KW-1185">Reference proteome</keyword>
<evidence type="ECO:0000313" key="2">
    <source>
        <dbReference type="EMBL" id="EDW72599.2"/>
    </source>
</evidence>
<dbReference type="HOGENOM" id="CLU_2707470_0_0_1"/>
<proteinExistence type="predicted"/>
<dbReference type="GO" id="GO:0005549">
    <property type="term" value="F:odorant binding"/>
    <property type="evidence" value="ECO:0007669"/>
    <property type="project" value="InterPro"/>
</dbReference>
<organism evidence="2 3">
    <name type="scientific">Drosophila willistoni</name>
    <name type="common">Fruit fly</name>
    <dbReference type="NCBI Taxonomy" id="7260"/>
    <lineage>
        <taxon>Eukaryota</taxon>
        <taxon>Metazoa</taxon>
        <taxon>Ecdysozoa</taxon>
        <taxon>Arthropoda</taxon>
        <taxon>Hexapoda</taxon>
        <taxon>Insecta</taxon>
        <taxon>Pterygota</taxon>
        <taxon>Neoptera</taxon>
        <taxon>Endopterygota</taxon>
        <taxon>Diptera</taxon>
        <taxon>Brachycera</taxon>
        <taxon>Muscomorpha</taxon>
        <taxon>Ephydroidea</taxon>
        <taxon>Drosophilidae</taxon>
        <taxon>Drosophila</taxon>
        <taxon>Sophophora</taxon>
    </lineage>
</organism>
<protein>
    <submittedName>
        <fullName evidence="2">Odorant-binding protein 57a</fullName>
    </submittedName>
</protein>
<accession>B4MKG0</accession>
<feature type="signal peptide" evidence="1">
    <location>
        <begin position="1"/>
        <end position="22"/>
    </location>
</feature>
<dbReference type="InterPro" id="IPR036728">
    <property type="entry name" value="PBP_GOBP_sf"/>
</dbReference>